<dbReference type="AlphaFoldDB" id="A0A6J1IHI4"/>
<evidence type="ECO:0000313" key="2">
    <source>
        <dbReference type="Proteomes" id="UP000504608"/>
    </source>
</evidence>
<dbReference type="InterPro" id="IPR001623">
    <property type="entry name" value="DnaJ_domain"/>
</dbReference>
<dbReference type="Gene3D" id="1.10.287.110">
    <property type="entry name" value="DnaJ domain"/>
    <property type="match status" value="1"/>
</dbReference>
<dbReference type="InterPro" id="IPR036869">
    <property type="entry name" value="J_dom_sf"/>
</dbReference>
<dbReference type="SUPFAM" id="SSF46565">
    <property type="entry name" value="Chaperone J-domain"/>
    <property type="match status" value="1"/>
</dbReference>
<gene>
    <name evidence="3" type="primary">LOC111475813</name>
</gene>
<dbReference type="PRINTS" id="PR00625">
    <property type="entry name" value="JDOMAIN"/>
</dbReference>
<dbReference type="KEGG" id="cmax:111475813"/>
<evidence type="ECO:0000313" key="3">
    <source>
        <dbReference type="RefSeq" id="XP_022975720.1"/>
    </source>
</evidence>
<dbReference type="SMART" id="SM00271">
    <property type="entry name" value="DnaJ"/>
    <property type="match status" value="1"/>
</dbReference>
<accession>A0A6J1IHI4</accession>
<organism evidence="2 3">
    <name type="scientific">Cucurbita maxima</name>
    <name type="common">Pumpkin</name>
    <name type="synonym">Winter squash</name>
    <dbReference type="NCBI Taxonomy" id="3661"/>
    <lineage>
        <taxon>Eukaryota</taxon>
        <taxon>Viridiplantae</taxon>
        <taxon>Streptophyta</taxon>
        <taxon>Embryophyta</taxon>
        <taxon>Tracheophyta</taxon>
        <taxon>Spermatophyta</taxon>
        <taxon>Magnoliopsida</taxon>
        <taxon>eudicotyledons</taxon>
        <taxon>Gunneridae</taxon>
        <taxon>Pentapetalae</taxon>
        <taxon>rosids</taxon>
        <taxon>fabids</taxon>
        <taxon>Cucurbitales</taxon>
        <taxon>Cucurbitaceae</taxon>
        <taxon>Cucurbiteae</taxon>
        <taxon>Cucurbita</taxon>
    </lineage>
</organism>
<dbReference type="CDD" id="cd06257">
    <property type="entry name" value="DnaJ"/>
    <property type="match status" value="1"/>
</dbReference>
<proteinExistence type="predicted"/>
<dbReference type="PANTHER" id="PTHR45432:SF6">
    <property type="entry name" value="J DOMAIN-CONTAINING PROTEIN"/>
    <property type="match status" value="1"/>
</dbReference>
<reference evidence="3" key="1">
    <citation type="submission" date="2025-08" db="UniProtKB">
        <authorList>
            <consortium name="RefSeq"/>
        </authorList>
    </citation>
    <scope>IDENTIFICATION</scope>
    <source>
        <tissue evidence="3">Young leaves</tissue>
    </source>
</reference>
<name>A0A6J1IHI4_CUCMA</name>
<dbReference type="RefSeq" id="XP_022975720.1">
    <property type="nucleotide sequence ID" value="XM_023119952.1"/>
</dbReference>
<dbReference type="GeneID" id="111475813"/>
<dbReference type="Proteomes" id="UP000504608">
    <property type="component" value="Unplaced"/>
</dbReference>
<protein>
    <submittedName>
        <fullName evidence="3">Uncharacterized protein LOC111475813</fullName>
    </submittedName>
</protein>
<sequence>MASLPLATGSRRSQASFYDVLRVKNNASSIEIKTAYRSLAKIYHPDSARRSECDSSSSDDDYGNGCSFLEIHSAYETLSDLATRAQYDLALASFTRRNGLNVLCIGGIFRSLGRTGDGKRISVGRDLVLICDDIDFCTEMV</sequence>
<dbReference type="PANTHER" id="PTHR45432">
    <property type="entry name" value="CHAPERONE PROTEIN DNAJ 11, CHLOROPLASTIC-LIKE"/>
    <property type="match status" value="1"/>
</dbReference>
<evidence type="ECO:0000259" key="1">
    <source>
        <dbReference type="PROSITE" id="PS50076"/>
    </source>
</evidence>
<dbReference type="PROSITE" id="PS50076">
    <property type="entry name" value="DNAJ_2"/>
    <property type="match status" value="1"/>
</dbReference>
<keyword evidence="2" id="KW-1185">Reference proteome</keyword>
<dbReference type="Pfam" id="PF00226">
    <property type="entry name" value="DnaJ"/>
    <property type="match status" value="1"/>
</dbReference>
<feature type="domain" description="J" evidence="1">
    <location>
        <begin position="16"/>
        <end position="91"/>
    </location>
</feature>